<feature type="coiled-coil region" evidence="1">
    <location>
        <begin position="166"/>
        <end position="193"/>
    </location>
</feature>
<gene>
    <name evidence="3" type="ORF">E3N88_25042</name>
</gene>
<name>A0A5N6N3V6_9ASTR</name>
<comment type="caution">
    <text evidence="3">The sequence shown here is derived from an EMBL/GenBank/DDBJ whole genome shotgun (WGS) entry which is preliminary data.</text>
</comment>
<evidence type="ECO:0000256" key="1">
    <source>
        <dbReference type="SAM" id="Coils"/>
    </source>
</evidence>
<organism evidence="3 4">
    <name type="scientific">Mikania micrantha</name>
    <name type="common">bitter vine</name>
    <dbReference type="NCBI Taxonomy" id="192012"/>
    <lineage>
        <taxon>Eukaryota</taxon>
        <taxon>Viridiplantae</taxon>
        <taxon>Streptophyta</taxon>
        <taxon>Embryophyta</taxon>
        <taxon>Tracheophyta</taxon>
        <taxon>Spermatophyta</taxon>
        <taxon>Magnoliopsida</taxon>
        <taxon>eudicotyledons</taxon>
        <taxon>Gunneridae</taxon>
        <taxon>Pentapetalae</taxon>
        <taxon>asterids</taxon>
        <taxon>campanulids</taxon>
        <taxon>Asterales</taxon>
        <taxon>Asteraceae</taxon>
        <taxon>Asteroideae</taxon>
        <taxon>Heliantheae alliance</taxon>
        <taxon>Eupatorieae</taxon>
        <taxon>Mikania</taxon>
    </lineage>
</organism>
<proteinExistence type="predicted"/>
<protein>
    <submittedName>
        <fullName evidence="3">Uncharacterized protein</fullName>
    </submittedName>
</protein>
<feature type="region of interest" description="Disordered" evidence="2">
    <location>
        <begin position="194"/>
        <end position="252"/>
    </location>
</feature>
<accession>A0A5N6N3V6</accession>
<keyword evidence="1" id="KW-0175">Coiled coil</keyword>
<feature type="compositionally biased region" description="Basic and acidic residues" evidence="2">
    <location>
        <begin position="208"/>
        <end position="233"/>
    </location>
</feature>
<dbReference type="AlphaFoldDB" id="A0A5N6N3V6"/>
<feature type="compositionally biased region" description="Polar residues" evidence="2">
    <location>
        <begin position="238"/>
        <end position="252"/>
    </location>
</feature>
<evidence type="ECO:0000256" key="2">
    <source>
        <dbReference type="SAM" id="MobiDB-lite"/>
    </source>
</evidence>
<evidence type="ECO:0000313" key="3">
    <source>
        <dbReference type="EMBL" id="KAD4384874.1"/>
    </source>
</evidence>
<sequence>MMAICCPATFFLVGSHQTATAVALVFWAAINNQLQQSAVRRLGLAAVLVLLGKQIDVLNKEELDVPEYVKEKGHKFCMDLKQWQLQWKLDQEQLQQDLKQHKEWLERHFRQRKELLREARLKWQQHQEQERKQIEVQKNEKLYGHEYLKQMKEESQQRLLQQNLYEEQFQQDLQQLREQFKRYYQQRQEKSLERKLQRQHQRQLKQQPRKEVEKMEEVDAHEHVKPVNEETQKLGEMTQHQEQNKYQQMHKGTSFQKVMDIIRWKKQESWSKNGSNKIKRD</sequence>
<dbReference type="EMBL" id="SZYD01000013">
    <property type="protein sequence ID" value="KAD4384874.1"/>
    <property type="molecule type" value="Genomic_DNA"/>
</dbReference>
<dbReference type="Proteomes" id="UP000326396">
    <property type="component" value="Linkage Group LG3"/>
</dbReference>
<keyword evidence="4" id="KW-1185">Reference proteome</keyword>
<reference evidence="3 4" key="1">
    <citation type="submission" date="2019-05" db="EMBL/GenBank/DDBJ databases">
        <title>Mikania micrantha, genome provides insights into the molecular mechanism of rapid growth.</title>
        <authorList>
            <person name="Liu B."/>
        </authorList>
    </citation>
    <scope>NUCLEOTIDE SEQUENCE [LARGE SCALE GENOMIC DNA]</scope>
    <source>
        <strain evidence="3">NLD-2019</strain>
        <tissue evidence="3">Leaf</tissue>
    </source>
</reference>
<evidence type="ECO:0000313" key="4">
    <source>
        <dbReference type="Proteomes" id="UP000326396"/>
    </source>
</evidence>